<dbReference type="EMBL" id="CM007387">
    <property type="protein sequence ID" value="ONK63133.1"/>
    <property type="molecule type" value="Genomic_DNA"/>
</dbReference>
<evidence type="ECO:0000256" key="1">
    <source>
        <dbReference type="SAM" id="MobiDB-lite"/>
    </source>
</evidence>
<keyword evidence="3" id="KW-1185">Reference proteome</keyword>
<proteinExistence type="predicted"/>
<evidence type="ECO:0000313" key="2">
    <source>
        <dbReference type="EMBL" id="ONK63133.1"/>
    </source>
</evidence>
<evidence type="ECO:0000313" key="3">
    <source>
        <dbReference type="Proteomes" id="UP000243459"/>
    </source>
</evidence>
<gene>
    <name evidence="2" type="ORF">A4U43_C07F11750</name>
</gene>
<accession>A0A5P1EBI6</accession>
<reference evidence="3" key="1">
    <citation type="journal article" date="2017" name="Nat. Commun.">
        <title>The asparagus genome sheds light on the origin and evolution of a young Y chromosome.</title>
        <authorList>
            <person name="Harkess A."/>
            <person name="Zhou J."/>
            <person name="Xu C."/>
            <person name="Bowers J.E."/>
            <person name="Van der Hulst R."/>
            <person name="Ayyampalayam S."/>
            <person name="Mercati F."/>
            <person name="Riccardi P."/>
            <person name="McKain M.R."/>
            <person name="Kakrana A."/>
            <person name="Tang H."/>
            <person name="Ray J."/>
            <person name="Groenendijk J."/>
            <person name="Arikit S."/>
            <person name="Mathioni S.M."/>
            <person name="Nakano M."/>
            <person name="Shan H."/>
            <person name="Telgmann-Rauber A."/>
            <person name="Kanno A."/>
            <person name="Yue Z."/>
            <person name="Chen H."/>
            <person name="Li W."/>
            <person name="Chen Y."/>
            <person name="Xu X."/>
            <person name="Zhang Y."/>
            <person name="Luo S."/>
            <person name="Chen H."/>
            <person name="Gao J."/>
            <person name="Mao Z."/>
            <person name="Pires J.C."/>
            <person name="Luo M."/>
            <person name="Kudrna D."/>
            <person name="Wing R.A."/>
            <person name="Meyers B.C."/>
            <person name="Yi K."/>
            <person name="Kong H."/>
            <person name="Lavrijsen P."/>
            <person name="Sunseri F."/>
            <person name="Falavigna A."/>
            <person name="Ye Y."/>
            <person name="Leebens-Mack J.H."/>
            <person name="Chen G."/>
        </authorList>
    </citation>
    <scope>NUCLEOTIDE SEQUENCE [LARGE SCALE GENOMIC DNA]</scope>
    <source>
        <strain evidence="3">cv. DH0086</strain>
    </source>
</reference>
<dbReference type="AlphaFoldDB" id="A0A5P1EBI6"/>
<name>A0A5P1EBI6_ASPOF</name>
<protein>
    <submittedName>
        <fullName evidence="2">Uncharacterized protein</fullName>
    </submittedName>
</protein>
<dbReference type="Proteomes" id="UP000243459">
    <property type="component" value="Chromosome 7"/>
</dbReference>
<feature type="region of interest" description="Disordered" evidence="1">
    <location>
        <begin position="1"/>
        <end position="28"/>
    </location>
</feature>
<organism evidence="2 3">
    <name type="scientific">Asparagus officinalis</name>
    <name type="common">Garden asparagus</name>
    <dbReference type="NCBI Taxonomy" id="4686"/>
    <lineage>
        <taxon>Eukaryota</taxon>
        <taxon>Viridiplantae</taxon>
        <taxon>Streptophyta</taxon>
        <taxon>Embryophyta</taxon>
        <taxon>Tracheophyta</taxon>
        <taxon>Spermatophyta</taxon>
        <taxon>Magnoliopsida</taxon>
        <taxon>Liliopsida</taxon>
        <taxon>Asparagales</taxon>
        <taxon>Asparagaceae</taxon>
        <taxon>Asparagoideae</taxon>
        <taxon>Asparagus</taxon>
    </lineage>
</organism>
<dbReference type="Gramene" id="ONK63133">
    <property type="protein sequence ID" value="ONK63133"/>
    <property type="gene ID" value="A4U43_C07F11750"/>
</dbReference>
<sequence length="121" mass="13364">MEFPKAVRVRSSSSPGSREGRGGHQLGSNLECQRAQLRVLMRHKNPAGSGMIGAAENMFVHVDALCCNILGKNYFGFGSYKSSLEKIRDLSCPVASLENVIAEFVVVMIFTLQIVLRHPWI</sequence>